<sequence>MGNPFIDIDTKTLDAFGYRAQGFNAEEAQKQRDWEERMSNTAHQREAADLAAAGLNRTLAATDGATTPGGSAASIGRSNANPADFLNLLMSAKKIGIEQQQANTAQDVGAANAAAMRAQADVYSAQAAQIRDFEANLYDAPIVKTIKSAIKNSPNSARGIEEIHNGLKQILNSAKNQAEIRKKEEEAQRKFNRTEFQKTIKYRR</sequence>
<feature type="compositionally biased region" description="Basic and acidic residues" evidence="1">
    <location>
        <begin position="181"/>
        <end position="198"/>
    </location>
</feature>
<accession>A0AAU8AXP7</accession>
<proteinExistence type="predicted"/>
<protein>
    <submittedName>
        <fullName evidence="2">DNA pilot protein</fullName>
    </submittedName>
</protein>
<organism evidence="2">
    <name type="scientific">Dulem virus 150</name>
    <dbReference type="NCBI Taxonomy" id="3145627"/>
    <lineage>
        <taxon>Viruses</taxon>
        <taxon>Monodnaviria</taxon>
        <taxon>Sangervirae</taxon>
        <taxon>Phixviricota</taxon>
        <taxon>Malgrandaviricetes</taxon>
        <taxon>Petitvirales</taxon>
        <taxon>Microviridae</taxon>
        <taxon>Microvirus</taxon>
    </lineage>
</organism>
<evidence type="ECO:0000256" key="1">
    <source>
        <dbReference type="SAM" id="MobiDB-lite"/>
    </source>
</evidence>
<name>A0AAU8AXP7_9VIRU</name>
<feature type="region of interest" description="Disordered" evidence="1">
    <location>
        <begin position="181"/>
        <end position="204"/>
    </location>
</feature>
<reference evidence="2" key="1">
    <citation type="submission" date="2024-03" db="EMBL/GenBank/DDBJ databases">
        <title>Diverse circular DNA viruses in blood, oral, and fecal samples of captive lemurs.</title>
        <authorList>
            <person name="Paietta E.N."/>
            <person name="Kraberger S."/>
            <person name="Lund M.C."/>
            <person name="Custer J.M."/>
            <person name="Vargas K.M."/>
            <person name="Ehmke E.E."/>
            <person name="Yoder A.D."/>
            <person name="Varsani A."/>
        </authorList>
    </citation>
    <scope>NUCLEOTIDE SEQUENCE</scope>
    <source>
        <strain evidence="2">Duke_21_84</strain>
    </source>
</reference>
<dbReference type="EMBL" id="PP511421">
    <property type="protein sequence ID" value="XCD04082.1"/>
    <property type="molecule type" value="Genomic_DNA"/>
</dbReference>
<evidence type="ECO:0000313" key="2">
    <source>
        <dbReference type="EMBL" id="XCD04082.1"/>
    </source>
</evidence>